<reference evidence="3" key="1">
    <citation type="journal article" date="2019" name="Int. J. Syst. Evol. Microbiol.">
        <title>The Global Catalogue of Microorganisms (GCM) 10K type strain sequencing project: providing services to taxonomists for standard genome sequencing and annotation.</title>
        <authorList>
            <consortium name="The Broad Institute Genomics Platform"/>
            <consortium name="The Broad Institute Genome Sequencing Center for Infectious Disease"/>
            <person name="Wu L."/>
            <person name="Ma J."/>
        </authorList>
    </citation>
    <scope>NUCLEOTIDE SEQUENCE [LARGE SCALE GENOMIC DNA]</scope>
    <source>
        <strain evidence="3">JCM 8542</strain>
    </source>
</reference>
<dbReference type="RefSeq" id="WP_304986369.1">
    <property type="nucleotide sequence ID" value="NZ_BAAACR010000013.1"/>
</dbReference>
<gene>
    <name evidence="2" type="ORF">GCM10008919_18080</name>
</gene>
<dbReference type="EMBL" id="BAAACR010000013">
    <property type="protein sequence ID" value="GAA0215256.1"/>
    <property type="molecule type" value="Genomic_DNA"/>
</dbReference>
<evidence type="ECO:0000313" key="3">
    <source>
        <dbReference type="Proteomes" id="UP001500399"/>
    </source>
</evidence>
<accession>A0ABP3CTV1</accession>
<evidence type="ECO:0000256" key="1">
    <source>
        <dbReference type="SAM" id="Phobius"/>
    </source>
</evidence>
<dbReference type="Proteomes" id="UP001500399">
    <property type="component" value="Unassembled WGS sequence"/>
</dbReference>
<name>A0ABP3CTV1_9FIRM</name>
<proteinExistence type="predicted"/>
<keyword evidence="1" id="KW-1133">Transmembrane helix</keyword>
<keyword evidence="3" id="KW-1185">Reference proteome</keyword>
<comment type="caution">
    <text evidence="2">The sequence shown here is derived from an EMBL/GenBank/DDBJ whole genome shotgun (WGS) entry which is preliminary data.</text>
</comment>
<evidence type="ECO:0000313" key="2">
    <source>
        <dbReference type="EMBL" id="GAA0215256.1"/>
    </source>
</evidence>
<keyword evidence="1" id="KW-0812">Transmembrane</keyword>
<keyword evidence="1" id="KW-0472">Membrane</keyword>
<organism evidence="2 3">
    <name type="scientific">Selenomonas dianae</name>
    <dbReference type="NCBI Taxonomy" id="135079"/>
    <lineage>
        <taxon>Bacteria</taxon>
        <taxon>Bacillati</taxon>
        <taxon>Bacillota</taxon>
        <taxon>Negativicutes</taxon>
        <taxon>Selenomonadales</taxon>
        <taxon>Selenomonadaceae</taxon>
        <taxon>Selenomonas</taxon>
    </lineage>
</organism>
<sequence>MTKEMKDTVVWAFRKSPVQSYKALSTVGDYLLCRALDDTTPHIPLIGVKTGEFHDPDGTIHPVFSNGSLLARKLSANGFSDTDVFRLTEYGEDVLYQIEKDRNLIVQQAQAIRYAKLSFIATIIIGVITTLLTGVPLIWRYLFP</sequence>
<protein>
    <submittedName>
        <fullName evidence="2">Uncharacterized protein</fullName>
    </submittedName>
</protein>
<feature type="transmembrane region" description="Helical" evidence="1">
    <location>
        <begin position="117"/>
        <end position="139"/>
    </location>
</feature>